<comment type="caution">
    <text evidence="2">The sequence shown here is derived from an EMBL/GenBank/DDBJ whole genome shotgun (WGS) entry which is preliminary data.</text>
</comment>
<keyword evidence="2" id="KW-0762">Sugar transport</keyword>
<dbReference type="InterPro" id="IPR002178">
    <property type="entry name" value="PTS_EIIA_type-2_dom"/>
</dbReference>
<dbReference type="PROSITE" id="PS00372">
    <property type="entry name" value="PTS_EIIA_TYPE_2_HIS"/>
    <property type="match status" value="1"/>
</dbReference>
<protein>
    <submittedName>
        <fullName evidence="2">PTS sugar transporter subunit IIA</fullName>
    </submittedName>
</protein>
<dbReference type="InterPro" id="IPR051541">
    <property type="entry name" value="PTS_SugarTrans_NitroReg"/>
</dbReference>
<accession>A0A9D2ELM0</accession>
<name>A0A9D2ELM0_9FIRM</name>
<keyword evidence="2" id="KW-0813">Transport</keyword>
<dbReference type="CDD" id="cd00211">
    <property type="entry name" value="PTS_IIA_fru"/>
    <property type="match status" value="1"/>
</dbReference>
<dbReference type="Gene3D" id="3.40.930.10">
    <property type="entry name" value="Mannitol-specific EII, Chain A"/>
    <property type="match status" value="1"/>
</dbReference>
<reference evidence="2" key="2">
    <citation type="submission" date="2021-04" db="EMBL/GenBank/DDBJ databases">
        <authorList>
            <person name="Gilroy R."/>
        </authorList>
    </citation>
    <scope>NUCLEOTIDE SEQUENCE</scope>
    <source>
        <strain evidence="2">CHK179-28034</strain>
    </source>
</reference>
<dbReference type="GO" id="GO:0030295">
    <property type="term" value="F:protein kinase activator activity"/>
    <property type="evidence" value="ECO:0007669"/>
    <property type="project" value="TreeGrafter"/>
</dbReference>
<dbReference type="Proteomes" id="UP000824049">
    <property type="component" value="Unassembled WGS sequence"/>
</dbReference>
<dbReference type="Pfam" id="PF00359">
    <property type="entry name" value="PTS_EIIA_2"/>
    <property type="match status" value="1"/>
</dbReference>
<feature type="domain" description="PTS EIIA type-2" evidence="1">
    <location>
        <begin position="3"/>
        <end position="149"/>
    </location>
</feature>
<sequence>MSTIVKREMIFDNIKVESRDKREAIRIISHLCSRHNAAYELRLIDAFRKRELLDSTGFGGGIAMPHARIRGLCDPVFAVVRFAWPVEWEAIDGEPVDLAVVAITPAEPEKNKHLPTLAMLARKLMNDEFVYNLKHCTDKNQLYDYMLREMR</sequence>
<dbReference type="PANTHER" id="PTHR47738:SF1">
    <property type="entry name" value="NITROGEN REGULATORY PROTEIN"/>
    <property type="match status" value="1"/>
</dbReference>
<dbReference type="AlphaFoldDB" id="A0A9D2ELM0"/>
<dbReference type="PROSITE" id="PS51094">
    <property type="entry name" value="PTS_EIIA_TYPE_2"/>
    <property type="match status" value="1"/>
</dbReference>
<dbReference type="SUPFAM" id="SSF55804">
    <property type="entry name" value="Phoshotransferase/anion transport protein"/>
    <property type="match status" value="1"/>
</dbReference>
<proteinExistence type="predicted"/>
<dbReference type="InterPro" id="IPR016152">
    <property type="entry name" value="PTrfase/Anion_transptr"/>
</dbReference>
<reference evidence="2" key="1">
    <citation type="journal article" date="2021" name="PeerJ">
        <title>Extensive microbial diversity within the chicken gut microbiome revealed by metagenomics and culture.</title>
        <authorList>
            <person name="Gilroy R."/>
            <person name="Ravi A."/>
            <person name="Getino M."/>
            <person name="Pursley I."/>
            <person name="Horton D.L."/>
            <person name="Alikhan N.F."/>
            <person name="Baker D."/>
            <person name="Gharbi K."/>
            <person name="Hall N."/>
            <person name="Watson M."/>
            <person name="Adriaenssens E.M."/>
            <person name="Foster-Nyarko E."/>
            <person name="Jarju S."/>
            <person name="Secka A."/>
            <person name="Antonio M."/>
            <person name="Oren A."/>
            <person name="Chaudhuri R.R."/>
            <person name="La Ragione R."/>
            <person name="Hildebrand F."/>
            <person name="Pallen M.J."/>
        </authorList>
    </citation>
    <scope>NUCLEOTIDE SEQUENCE</scope>
    <source>
        <strain evidence="2">CHK179-28034</strain>
    </source>
</reference>
<evidence type="ECO:0000259" key="1">
    <source>
        <dbReference type="PROSITE" id="PS51094"/>
    </source>
</evidence>
<dbReference type="PANTHER" id="PTHR47738">
    <property type="entry name" value="PTS SYSTEM FRUCTOSE-LIKE EIIA COMPONENT-RELATED"/>
    <property type="match status" value="1"/>
</dbReference>
<organism evidence="2 3">
    <name type="scientific">Candidatus Anaerobutyricum stercoris</name>
    <dbReference type="NCBI Taxonomy" id="2838457"/>
    <lineage>
        <taxon>Bacteria</taxon>
        <taxon>Bacillati</taxon>
        <taxon>Bacillota</taxon>
        <taxon>Clostridia</taxon>
        <taxon>Lachnospirales</taxon>
        <taxon>Lachnospiraceae</taxon>
        <taxon>Anaerobutyricum</taxon>
    </lineage>
</organism>
<evidence type="ECO:0000313" key="3">
    <source>
        <dbReference type="Proteomes" id="UP000824049"/>
    </source>
</evidence>
<evidence type="ECO:0000313" key="2">
    <source>
        <dbReference type="EMBL" id="HIZ39601.1"/>
    </source>
</evidence>
<dbReference type="EMBL" id="DXBR01000058">
    <property type="protein sequence ID" value="HIZ39601.1"/>
    <property type="molecule type" value="Genomic_DNA"/>
</dbReference>
<gene>
    <name evidence="2" type="ORF">H9968_06720</name>
</gene>